<dbReference type="InterPro" id="IPR003783">
    <property type="entry name" value="Regulatory_RecX"/>
</dbReference>
<evidence type="ECO:0000259" key="6">
    <source>
        <dbReference type="Pfam" id="PF02631"/>
    </source>
</evidence>
<sequence>MTQAGLERSALHYLERYAASAEMLRRVLLRRVETRCRAGAGEPEAFRAMVEAVVERACRAGLVDDATFAQAKVRSLRRRGGSARAIAAKLAAKGVDRDTVGEALAAETGEDDEENAARTLARRKRLGPWRRGTATPEGRARELAAMARAGFGFDLARRVIDGPGDEETG</sequence>
<dbReference type="Pfam" id="PF02631">
    <property type="entry name" value="RecX_HTH2"/>
    <property type="match status" value="1"/>
</dbReference>
<evidence type="ECO:0000256" key="4">
    <source>
        <dbReference type="ARBA" id="ARBA00022490"/>
    </source>
</evidence>
<reference evidence="7 8" key="1">
    <citation type="submission" date="2019-01" db="EMBL/GenBank/DDBJ databases">
        <authorList>
            <person name="Chen W.-M."/>
        </authorList>
    </citation>
    <scope>NUCLEOTIDE SEQUENCE [LARGE SCALE GENOMIC DNA]</scope>
    <source>
        <strain evidence="7 8">TER-1</strain>
    </source>
</reference>
<dbReference type="Proteomes" id="UP000286997">
    <property type="component" value="Unassembled WGS sequence"/>
</dbReference>
<feature type="domain" description="RecX second three-helical" evidence="6">
    <location>
        <begin position="64"/>
        <end position="104"/>
    </location>
</feature>
<keyword evidence="4 5" id="KW-0963">Cytoplasm</keyword>
<dbReference type="Gene3D" id="1.10.10.10">
    <property type="entry name" value="Winged helix-like DNA-binding domain superfamily/Winged helix DNA-binding domain"/>
    <property type="match status" value="1"/>
</dbReference>
<protein>
    <recommendedName>
        <fullName evidence="3 5">Regulatory protein RecX</fullName>
    </recommendedName>
</protein>
<comment type="function">
    <text evidence="5">Modulates RecA activity.</text>
</comment>
<dbReference type="OrthoDB" id="5507982at2"/>
<dbReference type="InterPro" id="IPR036388">
    <property type="entry name" value="WH-like_DNA-bd_sf"/>
</dbReference>
<evidence type="ECO:0000256" key="3">
    <source>
        <dbReference type="ARBA" id="ARBA00018111"/>
    </source>
</evidence>
<dbReference type="InterPro" id="IPR053924">
    <property type="entry name" value="RecX_HTH_2nd"/>
</dbReference>
<dbReference type="EMBL" id="SACP01000010">
    <property type="protein sequence ID" value="RVU18202.1"/>
    <property type="molecule type" value="Genomic_DNA"/>
</dbReference>
<evidence type="ECO:0000256" key="2">
    <source>
        <dbReference type="ARBA" id="ARBA00009695"/>
    </source>
</evidence>
<comment type="caution">
    <text evidence="7">The sequence shown here is derived from an EMBL/GenBank/DDBJ whole genome shotgun (WGS) entry which is preliminary data.</text>
</comment>
<evidence type="ECO:0000313" key="7">
    <source>
        <dbReference type="EMBL" id="RVU18202.1"/>
    </source>
</evidence>
<evidence type="ECO:0000256" key="1">
    <source>
        <dbReference type="ARBA" id="ARBA00004496"/>
    </source>
</evidence>
<evidence type="ECO:0000256" key="5">
    <source>
        <dbReference type="HAMAP-Rule" id="MF_01114"/>
    </source>
</evidence>
<evidence type="ECO:0000313" key="8">
    <source>
        <dbReference type="Proteomes" id="UP000286997"/>
    </source>
</evidence>
<dbReference type="GO" id="GO:0006282">
    <property type="term" value="P:regulation of DNA repair"/>
    <property type="evidence" value="ECO:0007669"/>
    <property type="project" value="UniProtKB-UniRule"/>
</dbReference>
<dbReference type="AlphaFoldDB" id="A0A437P7I3"/>
<keyword evidence="8" id="KW-1185">Reference proteome</keyword>
<proteinExistence type="inferred from homology"/>
<accession>A0A437P7I3</accession>
<gene>
    <name evidence="5" type="primary">recX</name>
    <name evidence="7" type="ORF">EOE48_12085</name>
</gene>
<name>A0A437P7I3_9HYPH</name>
<comment type="similarity">
    <text evidence="2 5">Belongs to the RecX family.</text>
</comment>
<dbReference type="HAMAP" id="MF_01114">
    <property type="entry name" value="RecX"/>
    <property type="match status" value="1"/>
</dbReference>
<dbReference type="GO" id="GO:0005737">
    <property type="term" value="C:cytoplasm"/>
    <property type="evidence" value="ECO:0007669"/>
    <property type="project" value="UniProtKB-SubCell"/>
</dbReference>
<comment type="subcellular location">
    <subcellularLocation>
        <location evidence="1 5">Cytoplasm</location>
    </subcellularLocation>
</comment>
<organism evidence="7 8">
    <name type="scientific">Methylobacterium oryzihabitans</name>
    <dbReference type="NCBI Taxonomy" id="2499852"/>
    <lineage>
        <taxon>Bacteria</taxon>
        <taxon>Pseudomonadati</taxon>
        <taxon>Pseudomonadota</taxon>
        <taxon>Alphaproteobacteria</taxon>
        <taxon>Hyphomicrobiales</taxon>
        <taxon>Methylobacteriaceae</taxon>
        <taxon>Methylobacterium</taxon>
    </lineage>
</organism>